<protein>
    <submittedName>
        <fullName evidence="3">Uncharacterized protein</fullName>
    </submittedName>
</protein>
<organism evidence="3 4">
    <name type="scientific">Corynebacterium riegelii</name>
    <dbReference type="NCBI Taxonomy" id="156976"/>
    <lineage>
        <taxon>Bacteria</taxon>
        <taxon>Bacillati</taxon>
        <taxon>Actinomycetota</taxon>
        <taxon>Actinomycetes</taxon>
        <taxon>Mycobacteriales</taxon>
        <taxon>Corynebacteriaceae</taxon>
        <taxon>Corynebacterium</taxon>
    </lineage>
</organism>
<reference evidence="3 4" key="1">
    <citation type="submission" date="2015-08" db="EMBL/GenBank/DDBJ databases">
        <authorList>
            <person name="Babu N.S."/>
            <person name="Beckwith C.J."/>
            <person name="Beseler K.G."/>
            <person name="Brison A."/>
            <person name="Carone J.V."/>
            <person name="Caskin T.P."/>
            <person name="Diamond M."/>
            <person name="Durham M.E."/>
            <person name="Foxe J.M."/>
            <person name="Go M."/>
            <person name="Henderson B.A."/>
            <person name="Jones I.B."/>
            <person name="McGettigan J.A."/>
            <person name="Micheletti S.J."/>
            <person name="Nasrallah M.E."/>
            <person name="Ortiz D."/>
            <person name="Piller C.R."/>
            <person name="Privatt S.R."/>
            <person name="Schneider S.L."/>
            <person name="Sharp S."/>
            <person name="Smith T.C."/>
            <person name="Stanton J.D."/>
            <person name="Ullery H.E."/>
            <person name="Wilson R.J."/>
            <person name="Serrano M.G."/>
            <person name="Buck G."/>
            <person name="Lee V."/>
            <person name="Wang Y."/>
            <person name="Carvalho R."/>
            <person name="Voegtly L."/>
            <person name="Shi R."/>
            <person name="Duckworth R."/>
            <person name="Johnson A."/>
            <person name="Loviza R."/>
            <person name="Walstead R."/>
            <person name="Shah Z."/>
            <person name="Kiflezghi M."/>
            <person name="Wade K."/>
            <person name="Ball S.L."/>
            <person name="Bradley K.W."/>
            <person name="Asai D.J."/>
            <person name="Bowman C.A."/>
            <person name="Russell D.A."/>
            <person name="Pope W.H."/>
            <person name="Jacobs-Sera D."/>
            <person name="Hendrix R.W."/>
            <person name="Hatfull G.F."/>
        </authorList>
    </citation>
    <scope>NUCLEOTIDE SEQUENCE [LARGE SCALE GENOMIC DNA]</scope>
    <source>
        <strain evidence="3 4">PUDD_83A45</strain>
    </source>
</reference>
<dbReference type="STRING" id="156976.AK829_11200"/>
<gene>
    <name evidence="3" type="ORF">AK829_11200</name>
</gene>
<dbReference type="KEGG" id="crie:AK829_11200"/>
<name>A0A0K1REH0_9CORY</name>
<feature type="transmembrane region" description="Helical" evidence="2">
    <location>
        <begin position="50"/>
        <end position="71"/>
    </location>
</feature>
<feature type="compositionally biased region" description="Basic and acidic residues" evidence="1">
    <location>
        <begin position="35"/>
        <end position="44"/>
    </location>
</feature>
<dbReference type="AlphaFoldDB" id="A0A0K1REH0"/>
<evidence type="ECO:0000313" key="3">
    <source>
        <dbReference type="EMBL" id="AKV59591.1"/>
    </source>
</evidence>
<dbReference type="RefSeq" id="WP_052205942.1">
    <property type="nucleotide sequence ID" value="NZ_CAUPGJ010000013.1"/>
</dbReference>
<evidence type="ECO:0000256" key="1">
    <source>
        <dbReference type="SAM" id="MobiDB-lite"/>
    </source>
</evidence>
<proteinExistence type="predicted"/>
<dbReference type="Proteomes" id="UP000060016">
    <property type="component" value="Chromosome"/>
</dbReference>
<evidence type="ECO:0000313" key="4">
    <source>
        <dbReference type="Proteomes" id="UP000060016"/>
    </source>
</evidence>
<evidence type="ECO:0000256" key="2">
    <source>
        <dbReference type="SAM" id="Phobius"/>
    </source>
</evidence>
<keyword evidence="2" id="KW-0812">Transmembrane</keyword>
<dbReference type="PATRIC" id="fig|156976.3.peg.2257"/>
<sequence length="104" mass="11013">MTNNPANGYPASGYPAPGFQGGPATMTSQQLAQEDQVHNEKQAQGERKRAAMWVKATSALAVIAAIVYAAIKLWTFVPWVVDGINEVGSLGDQTATPVVTEPTQ</sequence>
<keyword evidence="2" id="KW-0472">Membrane</keyword>
<keyword evidence="2" id="KW-1133">Transmembrane helix</keyword>
<accession>A0A0K1REH0</accession>
<keyword evidence="4" id="KW-1185">Reference proteome</keyword>
<dbReference type="EMBL" id="CP012342">
    <property type="protein sequence ID" value="AKV59591.1"/>
    <property type="molecule type" value="Genomic_DNA"/>
</dbReference>
<feature type="region of interest" description="Disordered" evidence="1">
    <location>
        <begin position="1"/>
        <end position="44"/>
    </location>
</feature>